<organism evidence="1 2">
    <name type="scientific">Candidatus Curtissbacteria bacterium GW2011_GWA2_41_24</name>
    <dbReference type="NCBI Taxonomy" id="1618411"/>
    <lineage>
        <taxon>Bacteria</taxon>
        <taxon>Candidatus Curtissiibacteriota</taxon>
    </lineage>
</organism>
<proteinExistence type="predicted"/>
<dbReference type="AlphaFoldDB" id="A0A0G0VS80"/>
<protein>
    <submittedName>
        <fullName evidence="1">Uncharacterized protein</fullName>
    </submittedName>
</protein>
<comment type="caution">
    <text evidence="1">The sequence shown here is derived from an EMBL/GenBank/DDBJ whole genome shotgun (WGS) entry which is preliminary data.</text>
</comment>
<reference evidence="1 2" key="1">
    <citation type="journal article" date="2015" name="Nature">
        <title>rRNA introns, odd ribosomes, and small enigmatic genomes across a large radiation of phyla.</title>
        <authorList>
            <person name="Brown C.T."/>
            <person name="Hug L.A."/>
            <person name="Thomas B.C."/>
            <person name="Sharon I."/>
            <person name="Castelle C.J."/>
            <person name="Singh A."/>
            <person name="Wilkins M.J."/>
            <person name="Williams K.H."/>
            <person name="Banfield J.F."/>
        </authorList>
    </citation>
    <scope>NUCLEOTIDE SEQUENCE [LARGE SCALE GENOMIC DNA]</scope>
</reference>
<gene>
    <name evidence="1" type="ORF">UU56_C0016G0004</name>
</gene>
<dbReference type="Proteomes" id="UP000034493">
    <property type="component" value="Unassembled WGS sequence"/>
</dbReference>
<evidence type="ECO:0000313" key="2">
    <source>
        <dbReference type="Proteomes" id="UP000034493"/>
    </source>
</evidence>
<evidence type="ECO:0000313" key="1">
    <source>
        <dbReference type="EMBL" id="KKS03740.1"/>
    </source>
</evidence>
<sequence>MAERSAQFTVHSSQFTENEDVSRLHYKPVEWSIPEEFKGIMGYNPQHDIQDFLDLADLHGKIPPEEFTQRQIQTINRTKRQLAKALGERFKVRSSQVEYSIENGILKSPDYPEPVIERYEKGRKFLAQNGSMETKRESAEVKGIRQIQTIFFGEKIQDGDKIIIISPRGPEGTLYMDNLFYVYEQINGKITMTRYHSTHDYQRFFEATQTLDPAFDQPQPDELNAAYFLQKLIITNKPTDHILKIFALDLDTQLEKTNQEIIEACNPYFDYYIRILVEDPLNFEEIKKTINTIYNVADETKKRLDGRSRTSTAKVSNVPHFTTIEQTINFYGLQPVRSVSLGCPGGQKGFSLNQPSFLRNLSFSMRASSVIDFAPFALEDEDKSDFQCPGTKKDGSPCTYIVRYGSGIRKCPECGMDATCG</sequence>
<name>A0A0G0VS80_9BACT</name>
<accession>A0A0G0VS80</accession>
<dbReference type="EMBL" id="LCBC01000016">
    <property type="protein sequence ID" value="KKS03740.1"/>
    <property type="molecule type" value="Genomic_DNA"/>
</dbReference>